<keyword evidence="4" id="KW-1185">Reference proteome</keyword>
<dbReference type="Pfam" id="PF01844">
    <property type="entry name" value="HNH"/>
    <property type="match status" value="1"/>
</dbReference>
<keyword evidence="3" id="KW-0548">Nucleotidyltransferase</keyword>
<dbReference type="Pfam" id="PF08388">
    <property type="entry name" value="GIIM"/>
    <property type="match status" value="1"/>
</dbReference>
<dbReference type="RefSeq" id="WP_077993463.1">
    <property type="nucleotide sequence ID" value="NZ_CAXUOT020000003.1"/>
</dbReference>
<dbReference type="InterPro" id="IPR051083">
    <property type="entry name" value="GrpII_Intron_Splice-Mob/Def"/>
</dbReference>
<dbReference type="Pfam" id="PF13655">
    <property type="entry name" value="RVT_N"/>
    <property type="match status" value="1"/>
</dbReference>
<feature type="domain" description="Reverse transcriptase" evidence="2">
    <location>
        <begin position="96"/>
        <end position="332"/>
    </location>
</feature>
<dbReference type="PANTHER" id="PTHR34047">
    <property type="entry name" value="NUCLEAR INTRON MATURASE 1, MITOCHONDRIAL-RELATED"/>
    <property type="match status" value="1"/>
</dbReference>
<dbReference type="InterPro" id="IPR025960">
    <property type="entry name" value="RVT_N"/>
</dbReference>
<accession>A0A1U9MJC0</accession>
<dbReference type="PANTHER" id="PTHR34047:SF8">
    <property type="entry name" value="PROTEIN YKFC"/>
    <property type="match status" value="1"/>
</dbReference>
<keyword evidence="3" id="KW-0808">Transferase</keyword>
<sequence length="596" mass="68127">MEVSENFTGSALSGKPQTWASINWKRVLQNVRGMQMRIAKATQESDWRRVKALQRTLTRSFSAKALAVKRVTENQGRRTAGVDHELWNTPERKRSAIDDLQSRGYRPMPLRRVYIPKPNGKERPLGIPTMRDRAMQALFHLALDPVSEATSDVNSFGFRVNRATADAGEQLFICLSTRRNSKWVLEADIAGCFDNISHEWLLENIPMDKQILRKWLKSGIIFKGAFQHTLAGTPQGGIISPTLANMTLNGLESGLKHYLTELFGVVRTKRLRVNVVRYADDFVITGITSELLQDTIRPWVEAFLSERGLTLSKDKTRITHIEDGFDFLGWNFRKYSGTLLIKPNKKNALSFYRTVRETVMTNLGTTQEVLIRLLNPKIRGWALYHRHVAAREVFARMHSLIFRLLWQWARRRHAKKSATWVKRRYFRSMRGSNWVFATNDGGQNSGKNVELFHIGRIAIIRHIKIKGAYNPYDRQWESYGEVLRQRRMAGRMIHRKAWSALYLSQGGKCALCNEPITEQTGWHDHHIVYRLNGGSDALSNRVLLHPVCHQNLHSLGLSVVKPALSKSSRRLELYAGKPARTVLRGGCDGNIASLPD</sequence>
<dbReference type="GO" id="GO:0003676">
    <property type="term" value="F:nucleic acid binding"/>
    <property type="evidence" value="ECO:0007669"/>
    <property type="project" value="InterPro"/>
</dbReference>
<evidence type="ECO:0000256" key="1">
    <source>
        <dbReference type="ARBA" id="ARBA00034120"/>
    </source>
</evidence>
<dbReference type="InterPro" id="IPR000477">
    <property type="entry name" value="RT_dom"/>
</dbReference>
<dbReference type="Gene3D" id="1.10.30.50">
    <property type="match status" value="1"/>
</dbReference>
<dbReference type="SUPFAM" id="SSF56672">
    <property type="entry name" value="DNA/RNA polymerases"/>
    <property type="match status" value="1"/>
</dbReference>
<organism evidence="3 4">
    <name type="scientific">Bartonella choladocola</name>
    <dbReference type="NCBI Taxonomy" id="2750995"/>
    <lineage>
        <taxon>Bacteria</taxon>
        <taxon>Pseudomonadati</taxon>
        <taxon>Pseudomonadota</taxon>
        <taxon>Alphaproteobacteria</taxon>
        <taxon>Hyphomicrobiales</taxon>
        <taxon>Bartonellaceae</taxon>
        <taxon>Bartonella</taxon>
    </lineage>
</organism>
<dbReference type="OrthoDB" id="9793236at2"/>
<dbReference type="InterPro" id="IPR003615">
    <property type="entry name" value="HNH_nuc"/>
</dbReference>
<dbReference type="SMART" id="SM00507">
    <property type="entry name" value="HNHc"/>
    <property type="match status" value="1"/>
</dbReference>
<dbReference type="KEGG" id="bapi:BBC0122_019090"/>
<reference evidence="3 4" key="1">
    <citation type="submission" date="2016-11" db="EMBL/GenBank/DDBJ databases">
        <title>Comparative genomics of Bartonella apis.</title>
        <authorList>
            <person name="Engel P."/>
        </authorList>
    </citation>
    <scope>NUCLEOTIDE SEQUENCE [LARGE SCALE GENOMIC DNA]</scope>
    <source>
        <strain evidence="3 4">BBC0122</strain>
    </source>
</reference>
<dbReference type="InterPro" id="IPR013597">
    <property type="entry name" value="Mat_intron_G2"/>
</dbReference>
<dbReference type="NCBIfam" id="TIGR04416">
    <property type="entry name" value="group_II_RT_mat"/>
    <property type="match status" value="1"/>
</dbReference>
<dbReference type="PROSITE" id="PS50878">
    <property type="entry name" value="RT_POL"/>
    <property type="match status" value="1"/>
</dbReference>
<dbReference type="AlphaFoldDB" id="A0A1U9MJC0"/>
<evidence type="ECO:0000313" key="3">
    <source>
        <dbReference type="EMBL" id="AQT48004.1"/>
    </source>
</evidence>
<dbReference type="GO" id="GO:0003964">
    <property type="term" value="F:RNA-directed DNA polymerase activity"/>
    <property type="evidence" value="ECO:0007669"/>
    <property type="project" value="UniProtKB-KW"/>
</dbReference>
<dbReference type="GO" id="GO:0008270">
    <property type="term" value="F:zinc ion binding"/>
    <property type="evidence" value="ECO:0007669"/>
    <property type="project" value="InterPro"/>
</dbReference>
<proteinExistence type="inferred from homology"/>
<comment type="similarity">
    <text evidence="1">Belongs to the bacterial reverse transcriptase family.</text>
</comment>
<gene>
    <name evidence="3" type="ORF">BBC0122_019090</name>
</gene>
<dbReference type="GO" id="GO:0004519">
    <property type="term" value="F:endonuclease activity"/>
    <property type="evidence" value="ECO:0007669"/>
    <property type="project" value="InterPro"/>
</dbReference>
<dbReference type="CDD" id="cd00085">
    <property type="entry name" value="HNHc"/>
    <property type="match status" value="1"/>
</dbReference>
<name>A0A1U9MJC0_9HYPH</name>
<dbReference type="CDD" id="cd01651">
    <property type="entry name" value="RT_G2_intron"/>
    <property type="match status" value="1"/>
</dbReference>
<dbReference type="Pfam" id="PF00078">
    <property type="entry name" value="RVT_1"/>
    <property type="match status" value="1"/>
</dbReference>
<dbReference type="InterPro" id="IPR043502">
    <property type="entry name" value="DNA/RNA_pol_sf"/>
</dbReference>
<dbReference type="EMBL" id="CP015625">
    <property type="protein sequence ID" value="AQT48004.1"/>
    <property type="molecule type" value="Genomic_DNA"/>
</dbReference>
<protein>
    <submittedName>
        <fullName evidence="3">RNA-directed DNA polymerase</fullName>
        <ecNumber evidence="3">2.7.7.49</ecNumber>
    </submittedName>
</protein>
<dbReference type="Proteomes" id="UP000189632">
    <property type="component" value="Chromosome"/>
</dbReference>
<evidence type="ECO:0000259" key="2">
    <source>
        <dbReference type="PROSITE" id="PS50878"/>
    </source>
</evidence>
<dbReference type="EC" id="2.7.7.49" evidence="3"/>
<keyword evidence="3" id="KW-0695">RNA-directed DNA polymerase</keyword>
<evidence type="ECO:0000313" key="4">
    <source>
        <dbReference type="Proteomes" id="UP000189632"/>
    </source>
</evidence>
<dbReference type="InterPro" id="IPR030931">
    <property type="entry name" value="Group_II_RT_mat"/>
</dbReference>
<dbReference type="InterPro" id="IPR002711">
    <property type="entry name" value="HNH"/>
</dbReference>